<dbReference type="PRINTS" id="PR00080">
    <property type="entry name" value="SDRFAMILY"/>
</dbReference>
<dbReference type="PANTHER" id="PTHR42879:SF2">
    <property type="entry name" value="3-OXOACYL-[ACYL-CARRIER-PROTEIN] REDUCTASE FABG"/>
    <property type="match status" value="1"/>
</dbReference>
<dbReference type="SUPFAM" id="SSF51735">
    <property type="entry name" value="NAD(P)-binding Rossmann-fold domains"/>
    <property type="match status" value="1"/>
</dbReference>
<evidence type="ECO:0000259" key="4">
    <source>
        <dbReference type="SMART" id="SM00822"/>
    </source>
</evidence>
<dbReference type="NCBIfam" id="NF009466">
    <property type="entry name" value="PRK12826.1-2"/>
    <property type="match status" value="1"/>
</dbReference>
<evidence type="ECO:0000256" key="1">
    <source>
        <dbReference type="ARBA" id="ARBA00006484"/>
    </source>
</evidence>
<organism evidence="5 6">
    <name type="scientific">Lysinibacillus odysseyi 34hs-1 = NBRC 100172</name>
    <dbReference type="NCBI Taxonomy" id="1220589"/>
    <lineage>
        <taxon>Bacteria</taxon>
        <taxon>Bacillati</taxon>
        <taxon>Bacillota</taxon>
        <taxon>Bacilli</taxon>
        <taxon>Bacillales</taxon>
        <taxon>Bacillaceae</taxon>
        <taxon>Lysinibacillus</taxon>
    </lineage>
</organism>
<keyword evidence="3" id="KW-0560">Oxidoreductase</keyword>
<proteinExistence type="inferred from homology"/>
<reference evidence="5 6" key="1">
    <citation type="submission" date="2014-02" db="EMBL/GenBank/DDBJ databases">
        <title>Draft genome sequence of Lysinibacillus odysseyi NBRC 100172.</title>
        <authorList>
            <person name="Zhang F."/>
            <person name="Wang G."/>
            <person name="Zhang L."/>
        </authorList>
    </citation>
    <scope>NUCLEOTIDE SEQUENCE [LARGE SCALE GENOMIC DNA]</scope>
    <source>
        <strain evidence="5 6">NBRC 100172</strain>
    </source>
</reference>
<accession>A0A0A3JDC2</accession>
<dbReference type="Proteomes" id="UP000030437">
    <property type="component" value="Unassembled WGS sequence"/>
</dbReference>
<dbReference type="AlphaFoldDB" id="A0A0A3JDC2"/>
<dbReference type="GO" id="GO:0032787">
    <property type="term" value="P:monocarboxylic acid metabolic process"/>
    <property type="evidence" value="ECO:0007669"/>
    <property type="project" value="UniProtKB-ARBA"/>
</dbReference>
<dbReference type="Gene3D" id="3.40.50.720">
    <property type="entry name" value="NAD(P)-binding Rossmann-like Domain"/>
    <property type="match status" value="1"/>
</dbReference>
<name>A0A0A3JDC2_9BACI</name>
<dbReference type="InterPro" id="IPR020904">
    <property type="entry name" value="Sc_DH/Rdtase_CS"/>
</dbReference>
<comment type="similarity">
    <text evidence="1">Belongs to the short-chain dehydrogenases/reductases (SDR) family.</text>
</comment>
<dbReference type="InterPro" id="IPR057326">
    <property type="entry name" value="KR_dom"/>
</dbReference>
<evidence type="ECO:0000256" key="3">
    <source>
        <dbReference type="ARBA" id="ARBA00023002"/>
    </source>
</evidence>
<dbReference type="PANTHER" id="PTHR42879">
    <property type="entry name" value="3-OXOACYL-(ACYL-CARRIER-PROTEIN) REDUCTASE"/>
    <property type="match status" value="1"/>
</dbReference>
<dbReference type="Pfam" id="PF13561">
    <property type="entry name" value="adh_short_C2"/>
    <property type="match status" value="1"/>
</dbReference>
<protein>
    <submittedName>
        <fullName evidence="5">3-oxoacyl-ACP reductase</fullName>
    </submittedName>
</protein>
<dbReference type="InterPro" id="IPR050259">
    <property type="entry name" value="SDR"/>
</dbReference>
<dbReference type="EMBL" id="JPVP01000055">
    <property type="protein sequence ID" value="KGR85032.1"/>
    <property type="molecule type" value="Genomic_DNA"/>
</dbReference>
<dbReference type="GO" id="GO:0016491">
    <property type="term" value="F:oxidoreductase activity"/>
    <property type="evidence" value="ECO:0007669"/>
    <property type="project" value="UniProtKB-KW"/>
</dbReference>
<dbReference type="OrthoDB" id="9803333at2"/>
<feature type="domain" description="Ketoreductase" evidence="4">
    <location>
        <begin position="10"/>
        <end position="188"/>
    </location>
</feature>
<dbReference type="eggNOG" id="COG1028">
    <property type="taxonomic scope" value="Bacteria"/>
</dbReference>
<gene>
    <name evidence="5" type="ORF">CD32_11315</name>
</gene>
<dbReference type="InterPro" id="IPR036291">
    <property type="entry name" value="NAD(P)-bd_dom_sf"/>
</dbReference>
<evidence type="ECO:0000256" key="2">
    <source>
        <dbReference type="ARBA" id="ARBA00022857"/>
    </source>
</evidence>
<comment type="caution">
    <text evidence="5">The sequence shown here is derived from an EMBL/GenBank/DDBJ whole genome shotgun (WGS) entry which is preliminary data.</text>
</comment>
<dbReference type="NCBIfam" id="NF005559">
    <property type="entry name" value="PRK07231.1"/>
    <property type="match status" value="1"/>
</dbReference>
<evidence type="ECO:0000313" key="6">
    <source>
        <dbReference type="Proteomes" id="UP000030437"/>
    </source>
</evidence>
<dbReference type="InterPro" id="IPR002347">
    <property type="entry name" value="SDR_fam"/>
</dbReference>
<dbReference type="FunFam" id="3.40.50.720:FF:000115">
    <property type="entry name" value="3-oxoacyl-[acyl-carrier-protein] reductase FabG"/>
    <property type="match status" value="1"/>
</dbReference>
<keyword evidence="6" id="KW-1185">Reference proteome</keyword>
<dbReference type="STRING" id="1220589.CD32_11315"/>
<keyword evidence="2" id="KW-0521">NADP</keyword>
<dbReference type="RefSeq" id="WP_036154591.1">
    <property type="nucleotide sequence ID" value="NZ_AVCX01000006.1"/>
</dbReference>
<evidence type="ECO:0000313" key="5">
    <source>
        <dbReference type="EMBL" id="KGR85032.1"/>
    </source>
</evidence>
<dbReference type="PRINTS" id="PR00081">
    <property type="entry name" value="GDHRDH"/>
</dbReference>
<dbReference type="PROSITE" id="PS00061">
    <property type="entry name" value="ADH_SHORT"/>
    <property type="match status" value="1"/>
</dbReference>
<dbReference type="SMART" id="SM00822">
    <property type="entry name" value="PKS_KR"/>
    <property type="match status" value="1"/>
</dbReference>
<sequence length="256" mass="27543">MTAGKRFEGKTAFVTGGSRGIGKAIAEQFAMEGANVAIIDVNEEALNEAAAQFTEVGYSAYTKTASVTNREEVEQAMKEVYEKFGSIDILVNNAGVIRDNMLFKMTDEDWLTVMDVHLKGAFYASRAAQVYMTQQKYGRIINLSSTSALGNRGQANYATAKAGLQGFTKTLAIELGKYGITVNAVAPGFIETDMTKATAERMGITFEQMKDAMVSTIPVGRSGKPEDIANAVLFFADEQSSFVSGQVLYVAGGPKN</sequence>